<gene>
    <name evidence="1" type="ORF">NCTC12120_01060</name>
</gene>
<name>A0A2X2T9J5_9ENTR</name>
<evidence type="ECO:0000313" key="1">
    <source>
        <dbReference type="EMBL" id="SQA97243.1"/>
    </source>
</evidence>
<dbReference type="Proteomes" id="UP000251197">
    <property type="component" value="Unassembled WGS sequence"/>
</dbReference>
<sequence length="41" mass="4293">MAVAPDESPIISAVQECPGLVVNTATSWGIVSIPANRTIHF</sequence>
<protein>
    <submittedName>
        <fullName evidence="1">Uncharacterized protein</fullName>
    </submittedName>
</protein>
<dbReference type="AlphaFoldDB" id="A0A2X2T9J5"/>
<reference evidence="1 2" key="1">
    <citation type="submission" date="2018-06" db="EMBL/GenBank/DDBJ databases">
        <authorList>
            <consortium name="Pathogen Informatics"/>
            <person name="Doyle S."/>
        </authorList>
    </citation>
    <scope>NUCLEOTIDE SEQUENCE [LARGE SCALE GENOMIC DNA]</scope>
    <source>
        <strain evidence="1 2">NCTC12120</strain>
    </source>
</reference>
<accession>A0A2X2T9J5</accession>
<dbReference type="EMBL" id="UAVU01000003">
    <property type="protein sequence ID" value="SQA97243.1"/>
    <property type="molecule type" value="Genomic_DNA"/>
</dbReference>
<evidence type="ECO:0000313" key="2">
    <source>
        <dbReference type="Proteomes" id="UP000251197"/>
    </source>
</evidence>
<proteinExistence type="predicted"/>
<organism evidence="1 2">
    <name type="scientific">Cedecea neteri</name>
    <dbReference type="NCBI Taxonomy" id="158822"/>
    <lineage>
        <taxon>Bacteria</taxon>
        <taxon>Pseudomonadati</taxon>
        <taxon>Pseudomonadota</taxon>
        <taxon>Gammaproteobacteria</taxon>
        <taxon>Enterobacterales</taxon>
        <taxon>Enterobacteriaceae</taxon>
        <taxon>Cedecea</taxon>
    </lineage>
</organism>